<name>A0A0E9VMC0_ANGAN</name>
<protein>
    <submittedName>
        <fullName evidence="1">Uncharacterized protein</fullName>
    </submittedName>
</protein>
<dbReference type="AlphaFoldDB" id="A0A0E9VMC0"/>
<reference evidence="1" key="2">
    <citation type="journal article" date="2015" name="Fish Shellfish Immunol.">
        <title>Early steps in the European eel (Anguilla anguilla)-Vibrio vulnificus interaction in the gills: Role of the RtxA13 toxin.</title>
        <authorList>
            <person name="Callol A."/>
            <person name="Pajuelo D."/>
            <person name="Ebbesson L."/>
            <person name="Teles M."/>
            <person name="MacKenzie S."/>
            <person name="Amaro C."/>
        </authorList>
    </citation>
    <scope>NUCLEOTIDE SEQUENCE</scope>
</reference>
<proteinExistence type="predicted"/>
<evidence type="ECO:0000313" key="1">
    <source>
        <dbReference type="EMBL" id="JAH79181.1"/>
    </source>
</evidence>
<organism evidence="1">
    <name type="scientific">Anguilla anguilla</name>
    <name type="common">European freshwater eel</name>
    <name type="synonym">Muraena anguilla</name>
    <dbReference type="NCBI Taxonomy" id="7936"/>
    <lineage>
        <taxon>Eukaryota</taxon>
        <taxon>Metazoa</taxon>
        <taxon>Chordata</taxon>
        <taxon>Craniata</taxon>
        <taxon>Vertebrata</taxon>
        <taxon>Euteleostomi</taxon>
        <taxon>Actinopterygii</taxon>
        <taxon>Neopterygii</taxon>
        <taxon>Teleostei</taxon>
        <taxon>Anguilliformes</taxon>
        <taxon>Anguillidae</taxon>
        <taxon>Anguilla</taxon>
    </lineage>
</organism>
<sequence>MFAQIYILVHAKINMFKATRRTYFKKQVCSTEMLILK</sequence>
<accession>A0A0E9VMC0</accession>
<dbReference type="EMBL" id="GBXM01029396">
    <property type="protein sequence ID" value="JAH79181.1"/>
    <property type="molecule type" value="Transcribed_RNA"/>
</dbReference>
<reference evidence="1" key="1">
    <citation type="submission" date="2014-11" db="EMBL/GenBank/DDBJ databases">
        <authorList>
            <person name="Amaro Gonzalez C."/>
        </authorList>
    </citation>
    <scope>NUCLEOTIDE SEQUENCE</scope>
</reference>